<dbReference type="InterPro" id="IPR013154">
    <property type="entry name" value="ADH-like_N"/>
</dbReference>
<name>A0A5N6TJR7_ASPAV</name>
<dbReference type="PANTHER" id="PTHR45033:SF2">
    <property type="entry name" value="ZINC-TYPE ALCOHOL DEHYDROGENASE-LIKE PROTEIN C1773.06C"/>
    <property type="match status" value="1"/>
</dbReference>
<dbReference type="InterPro" id="IPR036291">
    <property type="entry name" value="NAD(P)-bd_dom_sf"/>
</dbReference>
<dbReference type="Pfam" id="PF08240">
    <property type="entry name" value="ADH_N"/>
    <property type="match status" value="1"/>
</dbReference>
<dbReference type="GO" id="GO:0016491">
    <property type="term" value="F:oxidoreductase activity"/>
    <property type="evidence" value="ECO:0007669"/>
    <property type="project" value="InterPro"/>
</dbReference>
<sequence length="346" mass="37035">MSKQTVFRFPTRTSFDDLVSCEEGIPTPSKHEVLIKIRAMALNSRDLQVAKNTYAFPVSDNLVPCSDGAGDIVAVGEAVDDLKEGDRAVISFNTAHFYGTQKSWLTCQGGYIDGVLAQYVTRPASSVVKVPTTARQSYSELVSLVCAGVTAWNGLFGNVPLKPGQTVLVQGTGGVALTALAIAKAAGATTIVTSSSEAKLALVKEKFQPDYCINYKEFPDWAGKALELVGDQGIDHIIEIGGAGTIEQSLKAIAYGGVISVIGYLSQYDATKMPNVPLLALAKGTNVRGILIGPKYMLEDLVTFVDRTKLALPVEKEFRYTRDDVVAAYKELESGAGIGKLCIRLE</sequence>
<accession>A0A5N6TJR7</accession>
<dbReference type="SUPFAM" id="SSF50129">
    <property type="entry name" value="GroES-like"/>
    <property type="match status" value="1"/>
</dbReference>
<reference evidence="2 3" key="1">
    <citation type="submission" date="2019-04" db="EMBL/GenBank/DDBJ databases">
        <title>Friends and foes A comparative genomics study of 23 Aspergillus species from section Flavi.</title>
        <authorList>
            <consortium name="DOE Joint Genome Institute"/>
            <person name="Kjaerbolling I."/>
            <person name="Vesth T."/>
            <person name="Frisvad J.C."/>
            <person name="Nybo J.L."/>
            <person name="Theobald S."/>
            <person name="Kildgaard S."/>
            <person name="Isbrandt T."/>
            <person name="Kuo A."/>
            <person name="Sato A."/>
            <person name="Lyhne E.K."/>
            <person name="Kogle M.E."/>
            <person name="Wiebenga A."/>
            <person name="Kun R.S."/>
            <person name="Lubbers R.J."/>
            <person name="Makela M.R."/>
            <person name="Barry K."/>
            <person name="Chovatia M."/>
            <person name="Clum A."/>
            <person name="Daum C."/>
            <person name="Haridas S."/>
            <person name="He G."/>
            <person name="LaButti K."/>
            <person name="Lipzen A."/>
            <person name="Mondo S."/>
            <person name="Riley R."/>
            <person name="Salamov A."/>
            <person name="Simmons B.A."/>
            <person name="Magnuson J.K."/>
            <person name="Henrissat B."/>
            <person name="Mortensen U.H."/>
            <person name="Larsen T.O."/>
            <person name="Devries R.P."/>
            <person name="Grigoriev I.V."/>
            <person name="Machida M."/>
            <person name="Baker S.E."/>
            <person name="Andersen M.R."/>
        </authorList>
    </citation>
    <scope>NUCLEOTIDE SEQUENCE [LARGE SCALE GENOMIC DNA]</scope>
    <source>
        <strain evidence="2 3">IBT 18842</strain>
    </source>
</reference>
<dbReference type="InterPro" id="IPR020843">
    <property type="entry name" value="ER"/>
</dbReference>
<dbReference type="InterPro" id="IPR011032">
    <property type="entry name" value="GroES-like_sf"/>
</dbReference>
<protein>
    <submittedName>
        <fullName evidence="2">NAD(P)-binding protein</fullName>
    </submittedName>
</protein>
<dbReference type="InterPro" id="IPR013149">
    <property type="entry name" value="ADH-like_C"/>
</dbReference>
<organism evidence="2 3">
    <name type="scientific">Aspergillus avenaceus</name>
    <dbReference type="NCBI Taxonomy" id="36643"/>
    <lineage>
        <taxon>Eukaryota</taxon>
        <taxon>Fungi</taxon>
        <taxon>Dikarya</taxon>
        <taxon>Ascomycota</taxon>
        <taxon>Pezizomycotina</taxon>
        <taxon>Eurotiomycetes</taxon>
        <taxon>Eurotiomycetidae</taxon>
        <taxon>Eurotiales</taxon>
        <taxon>Aspergillaceae</taxon>
        <taxon>Aspergillus</taxon>
        <taxon>Aspergillus subgen. Circumdati</taxon>
    </lineage>
</organism>
<dbReference type="Gene3D" id="3.90.180.10">
    <property type="entry name" value="Medium-chain alcohol dehydrogenases, catalytic domain"/>
    <property type="match status" value="1"/>
</dbReference>
<dbReference type="Gene3D" id="3.40.50.720">
    <property type="entry name" value="NAD(P)-binding Rossmann-like Domain"/>
    <property type="match status" value="1"/>
</dbReference>
<dbReference type="AlphaFoldDB" id="A0A5N6TJR7"/>
<evidence type="ECO:0000313" key="3">
    <source>
        <dbReference type="Proteomes" id="UP000325780"/>
    </source>
</evidence>
<dbReference type="EMBL" id="ML742252">
    <property type="protein sequence ID" value="KAE8146603.1"/>
    <property type="molecule type" value="Genomic_DNA"/>
</dbReference>
<feature type="domain" description="Enoyl reductase (ER)" evidence="1">
    <location>
        <begin position="13"/>
        <end position="343"/>
    </location>
</feature>
<dbReference type="OrthoDB" id="3509362at2759"/>
<dbReference type="InterPro" id="IPR052711">
    <property type="entry name" value="Zinc_ADH-like"/>
</dbReference>
<dbReference type="Pfam" id="PF00107">
    <property type="entry name" value="ADH_zinc_N"/>
    <property type="match status" value="1"/>
</dbReference>
<dbReference type="SUPFAM" id="SSF51735">
    <property type="entry name" value="NAD(P)-binding Rossmann-fold domains"/>
    <property type="match status" value="1"/>
</dbReference>
<evidence type="ECO:0000313" key="2">
    <source>
        <dbReference type="EMBL" id="KAE8146603.1"/>
    </source>
</evidence>
<dbReference type="CDD" id="cd08276">
    <property type="entry name" value="MDR7"/>
    <property type="match status" value="1"/>
</dbReference>
<dbReference type="PANTHER" id="PTHR45033">
    <property type="match status" value="1"/>
</dbReference>
<evidence type="ECO:0000259" key="1">
    <source>
        <dbReference type="SMART" id="SM00829"/>
    </source>
</evidence>
<proteinExistence type="predicted"/>
<dbReference type="Proteomes" id="UP000325780">
    <property type="component" value="Unassembled WGS sequence"/>
</dbReference>
<keyword evidence="3" id="KW-1185">Reference proteome</keyword>
<dbReference type="SMART" id="SM00829">
    <property type="entry name" value="PKS_ER"/>
    <property type="match status" value="1"/>
</dbReference>
<gene>
    <name evidence="2" type="ORF">BDV25DRAFT_132783</name>
</gene>